<dbReference type="RefSeq" id="WP_306839034.1">
    <property type="nucleotide sequence ID" value="NZ_JAUSRF010000020.1"/>
</dbReference>
<evidence type="ECO:0000313" key="4">
    <source>
        <dbReference type="Proteomes" id="UP001241472"/>
    </source>
</evidence>
<dbReference type="Pfam" id="PF05239">
    <property type="entry name" value="PRC"/>
    <property type="match status" value="1"/>
</dbReference>
<proteinExistence type="predicted"/>
<organism evidence="3 4">
    <name type="scientific">Neorhizobium huautlense</name>
    <dbReference type="NCBI Taxonomy" id="67774"/>
    <lineage>
        <taxon>Bacteria</taxon>
        <taxon>Pseudomonadati</taxon>
        <taxon>Pseudomonadota</taxon>
        <taxon>Alphaproteobacteria</taxon>
        <taxon>Hyphomicrobiales</taxon>
        <taxon>Rhizobiaceae</taxon>
        <taxon>Rhizobium/Agrobacterium group</taxon>
        <taxon>Neorhizobium</taxon>
    </lineage>
</organism>
<gene>
    <name evidence="3" type="ORF">J2T09_004702</name>
</gene>
<dbReference type="PANTHER" id="PTHR36505:SF1">
    <property type="entry name" value="BLR1072 PROTEIN"/>
    <property type="match status" value="1"/>
</dbReference>
<accession>A0ABT9PZM9</accession>
<keyword evidence="4" id="KW-1185">Reference proteome</keyword>
<feature type="signal peptide" evidence="1">
    <location>
        <begin position="1"/>
        <end position="20"/>
    </location>
</feature>
<comment type="caution">
    <text evidence="3">The sequence shown here is derived from an EMBL/GenBank/DDBJ whole genome shotgun (WGS) entry which is preliminary data.</text>
</comment>
<protein>
    <recommendedName>
        <fullName evidence="2">PRC-barrel domain-containing protein</fullName>
    </recommendedName>
</protein>
<evidence type="ECO:0000256" key="1">
    <source>
        <dbReference type="SAM" id="SignalP"/>
    </source>
</evidence>
<feature type="domain" description="PRC-barrel" evidence="2">
    <location>
        <begin position="63"/>
        <end position="137"/>
    </location>
</feature>
<sequence length="150" mass="15450">MKTIIAAAMTFSLMGTAAYAQQPAAPAASSADAAIVGPGIAMGKAATMPLKYVEIQDTDLVTSKLVGINIYNKANEEIGEISDVVIGNGKSVIGVVASVGGFLGLGSSYVVIDPASLAIADDNGTWKAYVDTNKEDLSAAPKFDYDKMKK</sequence>
<evidence type="ECO:0000259" key="2">
    <source>
        <dbReference type="Pfam" id="PF05239"/>
    </source>
</evidence>
<name>A0ABT9PZM9_9HYPH</name>
<dbReference type="InterPro" id="IPR011033">
    <property type="entry name" value="PRC_barrel-like_sf"/>
</dbReference>
<evidence type="ECO:0000313" key="3">
    <source>
        <dbReference type="EMBL" id="MDP9839922.1"/>
    </source>
</evidence>
<dbReference type="Gene3D" id="2.30.30.240">
    <property type="entry name" value="PRC-barrel domain"/>
    <property type="match status" value="1"/>
</dbReference>
<dbReference type="SUPFAM" id="SSF50346">
    <property type="entry name" value="PRC-barrel domain"/>
    <property type="match status" value="1"/>
</dbReference>
<dbReference type="Proteomes" id="UP001241472">
    <property type="component" value="Unassembled WGS sequence"/>
</dbReference>
<reference evidence="3 4" key="1">
    <citation type="submission" date="2023-07" db="EMBL/GenBank/DDBJ databases">
        <title>Sorghum-associated microbial communities from plants grown in Nebraska, USA.</title>
        <authorList>
            <person name="Schachtman D."/>
        </authorList>
    </citation>
    <scope>NUCLEOTIDE SEQUENCE [LARGE SCALE GENOMIC DNA]</scope>
    <source>
        <strain evidence="3 4">DS1307</strain>
    </source>
</reference>
<feature type="chain" id="PRO_5046982037" description="PRC-barrel domain-containing protein" evidence="1">
    <location>
        <begin position="21"/>
        <end position="150"/>
    </location>
</feature>
<dbReference type="EMBL" id="JAUSRF010000020">
    <property type="protein sequence ID" value="MDP9839922.1"/>
    <property type="molecule type" value="Genomic_DNA"/>
</dbReference>
<keyword evidence="1" id="KW-0732">Signal</keyword>
<dbReference type="PANTHER" id="PTHR36505">
    <property type="entry name" value="BLR1072 PROTEIN"/>
    <property type="match status" value="1"/>
</dbReference>
<dbReference type="InterPro" id="IPR027275">
    <property type="entry name" value="PRC-brl_dom"/>
</dbReference>